<keyword evidence="3" id="KW-1185">Reference proteome</keyword>
<feature type="region of interest" description="Disordered" evidence="1">
    <location>
        <begin position="1"/>
        <end position="79"/>
    </location>
</feature>
<evidence type="ECO:0000313" key="2">
    <source>
        <dbReference type="EMBL" id="GEA81101.1"/>
    </source>
</evidence>
<feature type="compositionally biased region" description="Low complexity" evidence="1">
    <location>
        <begin position="64"/>
        <end position="79"/>
    </location>
</feature>
<proteinExistence type="predicted"/>
<name>A0A4Y3K9C8_CELUD</name>
<accession>A0A4Y3K9C8</accession>
<protein>
    <submittedName>
        <fullName evidence="2">Uncharacterized protein</fullName>
    </submittedName>
</protein>
<evidence type="ECO:0000256" key="1">
    <source>
        <dbReference type="SAM" id="MobiDB-lite"/>
    </source>
</evidence>
<reference evidence="2 3" key="1">
    <citation type="submission" date="2019-06" db="EMBL/GenBank/DDBJ databases">
        <title>Whole genome shotgun sequence of Cellulomonas uda NBRC 3747.</title>
        <authorList>
            <person name="Hosoyama A."/>
            <person name="Uohara A."/>
            <person name="Ohji S."/>
            <person name="Ichikawa N."/>
        </authorList>
    </citation>
    <scope>NUCLEOTIDE SEQUENCE [LARGE SCALE GENOMIC DNA]</scope>
    <source>
        <strain evidence="2 3">NBRC 3747</strain>
    </source>
</reference>
<dbReference type="RefSeq" id="WP_141320065.1">
    <property type="nucleotide sequence ID" value="NZ_BJLP01000021.1"/>
</dbReference>
<dbReference type="AlphaFoldDB" id="A0A4Y3K9C8"/>
<organism evidence="2 3">
    <name type="scientific">Cellulomonas uda</name>
    <dbReference type="NCBI Taxonomy" id="1714"/>
    <lineage>
        <taxon>Bacteria</taxon>
        <taxon>Bacillati</taxon>
        <taxon>Actinomycetota</taxon>
        <taxon>Actinomycetes</taxon>
        <taxon>Micrococcales</taxon>
        <taxon>Cellulomonadaceae</taxon>
        <taxon>Cellulomonas</taxon>
    </lineage>
</organism>
<dbReference type="Proteomes" id="UP000315842">
    <property type="component" value="Unassembled WGS sequence"/>
</dbReference>
<comment type="caution">
    <text evidence="2">The sequence shown here is derived from an EMBL/GenBank/DDBJ whole genome shotgun (WGS) entry which is preliminary data.</text>
</comment>
<gene>
    <name evidence="2" type="ORF">CUD01_15450</name>
</gene>
<feature type="compositionally biased region" description="Low complexity" evidence="1">
    <location>
        <begin position="27"/>
        <end position="45"/>
    </location>
</feature>
<dbReference type="EMBL" id="BJLP01000021">
    <property type="protein sequence ID" value="GEA81101.1"/>
    <property type="molecule type" value="Genomic_DNA"/>
</dbReference>
<sequence>MGDDERGVPTPARLAARVAPPTVGLTAAGSGAGAPAGSAPSGGAADEAVPASEVPASDVPATDVPVGATPAGVVPPGHVTGDAAVDEALRVLDGLAERPLGEHVAAFDAVHSALQDRLAESQG</sequence>
<evidence type="ECO:0000313" key="3">
    <source>
        <dbReference type="Proteomes" id="UP000315842"/>
    </source>
</evidence>